<dbReference type="PANTHER" id="PTHR37316">
    <property type="entry name" value="TEICHOIC ACID GLYCEROL-PHOSPHATE PRIMASE"/>
    <property type="match status" value="1"/>
</dbReference>
<dbReference type="Gene3D" id="3.40.50.12580">
    <property type="match status" value="1"/>
</dbReference>
<sequence length="1070" mass="126044">MDGIQDNAKDELTLYYSEVDLPEVEFARYDLLILTKEKLIRPKIENQRLSLKKINADVFYFTNEKYGFRFYFTRDNEVSVGRGNYINVEKEFKQVKSIDIPITEIEYTDTVLSLKTPFVSPSKTNFIAWKDKKENYILHPNTSFHAEGNRSSIDIEKTVFPSIISLNKITPIIVFVQDSVFYEGTLTTDLGASDRQIGNELGIYTYSDSGNLKITPNLNLYMRKVLGVEKEKCYVDEYSFTADTVTIELMEKIDPSKVLLFKEDIANRYFIQVKDFQIDGTELKIPAEKIVSGQERCRYVFLKRYNKALVPESSDLLDENLSEKGISYSGYQYFGFYKENFEQKSLKSDIYSDPVVVGENLLLCSYWSSNGDLIFKAVTPDEYRAKRYEDRNINFSGSVFRESPGQMEIQLESIDLNTVNKLNFYLLARKTKQKFNIEYSVENSKTVILDFRAFLAQLELESSRWDMFVEVYQQESYLHGKLGMFSSSVQDKFERYLSPINEQENESNFCLVPYFSVKNELALIWNDIDKIHNEQLEHDIRVISSKVSSSTIEIVAEVSKVGVPEFKVAPGIIKLRNKALIKEYEVPTEVISQSKDKAKVRLKITPEEFHLLPFYWDIYVVLQVGENDFPLRLKNPSKGLKRSISKKISKNEIDLKGGYMIYPYITIDNSYALCYRDRQTYENRINRLKENLAYVIYHVFRKYFDRKKIWIGYEKEASVAQDNGYQFFNYCYTNNKKKNFYFVIKTDAADYQDIKHQKDKILKFMSLKYMVYMFAAELLVSSESKGHSYDIRIQKGRLRNVLKKKPFVFLQHGVIALKRVDYVFNKRRNKEISLFTVSSDFEKDIIHNNFGFDLSEIMLTGLTRWDVLEDKSTEEDKKIFVMPTWRSWMDGIPEEEFIASNYFKQYKELLESKELNDILEKNNLTLHFLLHPKFSEYSDKFGIQSDRIKTYRFGDVKINEMLMESSLLITDYSSVSFEFFYMKKPVLFFQFDRDEYERYQGSYMDFEKDLFGDSASNVNDLLTNLKYYVDNNFQENPEYAVLRNKFFKYVDHNNSKRTFNAVRKYEKTLK</sequence>
<dbReference type="Proteomes" id="UP000051491">
    <property type="component" value="Unassembled WGS sequence"/>
</dbReference>
<reference evidence="1 2" key="1">
    <citation type="journal article" date="2015" name="Genome Announc.">
        <title>Expanding the biotechnology potential of lactobacilli through comparative genomics of 213 strains and associated genera.</title>
        <authorList>
            <person name="Sun Z."/>
            <person name="Harris H.M."/>
            <person name="McCann A."/>
            <person name="Guo C."/>
            <person name="Argimon S."/>
            <person name="Zhang W."/>
            <person name="Yang X."/>
            <person name="Jeffery I.B."/>
            <person name="Cooney J.C."/>
            <person name="Kagawa T.F."/>
            <person name="Liu W."/>
            <person name="Song Y."/>
            <person name="Salvetti E."/>
            <person name="Wrobel A."/>
            <person name="Rasinkangas P."/>
            <person name="Parkhill J."/>
            <person name="Rea M.C."/>
            <person name="O'Sullivan O."/>
            <person name="Ritari J."/>
            <person name="Douillard F.P."/>
            <person name="Paul Ross R."/>
            <person name="Yang R."/>
            <person name="Briner A.E."/>
            <person name="Felis G.E."/>
            <person name="de Vos W.M."/>
            <person name="Barrangou R."/>
            <person name="Klaenhammer T.R."/>
            <person name="Caufield P.W."/>
            <person name="Cui Y."/>
            <person name="Zhang H."/>
            <person name="O'Toole P.W."/>
        </authorList>
    </citation>
    <scope>NUCLEOTIDE SEQUENCE [LARGE SCALE GENOMIC DNA]</scope>
    <source>
        <strain evidence="1 2">DSM 15353</strain>
    </source>
</reference>
<name>A0A0R2JWT0_9LACO</name>
<organism evidence="1 2">
    <name type="scientific">Ligilactobacillus acidipiscis</name>
    <dbReference type="NCBI Taxonomy" id="89059"/>
    <lineage>
        <taxon>Bacteria</taxon>
        <taxon>Bacillati</taxon>
        <taxon>Bacillota</taxon>
        <taxon>Bacilli</taxon>
        <taxon>Lactobacillales</taxon>
        <taxon>Lactobacillaceae</taxon>
        <taxon>Ligilactobacillus</taxon>
    </lineage>
</organism>
<evidence type="ECO:0000313" key="2">
    <source>
        <dbReference type="Proteomes" id="UP000051491"/>
    </source>
</evidence>
<dbReference type="Pfam" id="PF04464">
    <property type="entry name" value="Glyphos_transf"/>
    <property type="match status" value="1"/>
</dbReference>
<dbReference type="AlphaFoldDB" id="A0A0R2JWT0"/>
<dbReference type="PANTHER" id="PTHR37316:SF3">
    <property type="entry name" value="TEICHOIC ACID GLYCEROL-PHOSPHATE TRANSFERASE"/>
    <property type="match status" value="1"/>
</dbReference>
<accession>A0A0R2JWT0</accession>
<dbReference type="SUPFAM" id="SSF53756">
    <property type="entry name" value="UDP-Glycosyltransferase/glycogen phosphorylase"/>
    <property type="match status" value="1"/>
</dbReference>
<evidence type="ECO:0000313" key="1">
    <source>
        <dbReference type="EMBL" id="KRN81647.1"/>
    </source>
</evidence>
<dbReference type="InterPro" id="IPR051612">
    <property type="entry name" value="Teichoic_Acid_Biosynth"/>
</dbReference>
<comment type="caution">
    <text evidence="1">The sequence shown here is derived from an EMBL/GenBank/DDBJ whole genome shotgun (WGS) entry which is preliminary data.</text>
</comment>
<dbReference type="InterPro" id="IPR043148">
    <property type="entry name" value="TagF_C"/>
</dbReference>
<gene>
    <name evidence="1" type="ORF">IV43_GL001824</name>
</gene>
<dbReference type="GO" id="GO:0047355">
    <property type="term" value="F:CDP-glycerol glycerophosphotransferase activity"/>
    <property type="evidence" value="ECO:0007669"/>
    <property type="project" value="InterPro"/>
</dbReference>
<dbReference type="GO" id="GO:0016020">
    <property type="term" value="C:membrane"/>
    <property type="evidence" value="ECO:0007669"/>
    <property type="project" value="InterPro"/>
</dbReference>
<dbReference type="EMBL" id="JQBK01000063">
    <property type="protein sequence ID" value="KRN81647.1"/>
    <property type="molecule type" value="Genomic_DNA"/>
</dbReference>
<dbReference type="InterPro" id="IPR007554">
    <property type="entry name" value="Glycerophosphate_synth"/>
</dbReference>
<proteinExistence type="predicted"/>
<protein>
    <submittedName>
        <fullName evidence="1">Minor teichoic acid biosynthesis protein</fullName>
    </submittedName>
</protein>
<dbReference type="PATRIC" id="fig|89059.3.peg.1941"/>